<dbReference type="SUPFAM" id="SSF58038">
    <property type="entry name" value="SNARE fusion complex"/>
    <property type="match status" value="1"/>
</dbReference>
<dbReference type="OrthoDB" id="428895at2759"/>
<dbReference type="InterPro" id="IPR041875">
    <property type="entry name" value="Syntaxin-8_SNARE"/>
</dbReference>
<evidence type="ECO:0000313" key="4">
    <source>
        <dbReference type="Proteomes" id="UP000440578"/>
    </source>
</evidence>
<feature type="transmembrane region" description="Helical" evidence="1">
    <location>
        <begin position="84"/>
        <end position="102"/>
    </location>
</feature>
<dbReference type="Gene3D" id="1.20.5.110">
    <property type="match status" value="1"/>
</dbReference>
<keyword evidence="1" id="KW-0812">Transmembrane</keyword>
<dbReference type="PROSITE" id="PS50192">
    <property type="entry name" value="T_SNARE"/>
    <property type="match status" value="1"/>
</dbReference>
<name>A0A6A4VY96_AMPAM</name>
<evidence type="ECO:0000256" key="1">
    <source>
        <dbReference type="SAM" id="Phobius"/>
    </source>
</evidence>
<keyword evidence="1" id="KW-0472">Membrane</keyword>
<dbReference type="AlphaFoldDB" id="A0A6A4VY96"/>
<dbReference type="EMBL" id="VIIS01001223">
    <property type="protein sequence ID" value="KAF0300907.1"/>
    <property type="molecule type" value="Genomic_DNA"/>
</dbReference>
<keyword evidence="4" id="KW-1185">Reference proteome</keyword>
<accession>A0A6A4VY96</accession>
<proteinExistence type="predicted"/>
<dbReference type="InterPro" id="IPR000727">
    <property type="entry name" value="T_SNARE_dom"/>
</dbReference>
<comment type="caution">
    <text evidence="3">The sequence shown here is derived from an EMBL/GenBank/DDBJ whole genome shotgun (WGS) entry which is preliminary data.</text>
</comment>
<dbReference type="SMART" id="SM00397">
    <property type="entry name" value="t_SNARE"/>
    <property type="match status" value="1"/>
</dbReference>
<organism evidence="3 4">
    <name type="scientific">Amphibalanus amphitrite</name>
    <name type="common">Striped barnacle</name>
    <name type="synonym">Balanus amphitrite</name>
    <dbReference type="NCBI Taxonomy" id="1232801"/>
    <lineage>
        <taxon>Eukaryota</taxon>
        <taxon>Metazoa</taxon>
        <taxon>Ecdysozoa</taxon>
        <taxon>Arthropoda</taxon>
        <taxon>Crustacea</taxon>
        <taxon>Multicrustacea</taxon>
        <taxon>Cirripedia</taxon>
        <taxon>Thoracica</taxon>
        <taxon>Thoracicalcarea</taxon>
        <taxon>Balanomorpha</taxon>
        <taxon>Balanoidea</taxon>
        <taxon>Balanidae</taxon>
        <taxon>Amphibalaninae</taxon>
        <taxon>Amphibalanus</taxon>
    </lineage>
</organism>
<dbReference type="CDD" id="cd15852">
    <property type="entry name" value="SNARE_Syntaxin8"/>
    <property type="match status" value="1"/>
</dbReference>
<keyword evidence="1" id="KW-1133">Transmembrane helix</keyword>
<reference evidence="3 4" key="1">
    <citation type="submission" date="2019-07" db="EMBL/GenBank/DDBJ databases">
        <title>Draft genome assembly of a fouling barnacle, Amphibalanus amphitrite (Darwin, 1854): The first reference genome for Thecostraca.</title>
        <authorList>
            <person name="Kim W."/>
        </authorList>
    </citation>
    <scope>NUCLEOTIDE SEQUENCE [LARGE SCALE GENOMIC DNA]</scope>
    <source>
        <strain evidence="3">SNU_AA5</strain>
        <tissue evidence="3">Soma without cirri and trophi</tissue>
    </source>
</reference>
<protein>
    <submittedName>
        <fullName evidence="3">Syntaxin-8</fullName>
    </submittedName>
</protein>
<evidence type="ECO:0000313" key="3">
    <source>
        <dbReference type="EMBL" id="KAF0300907.1"/>
    </source>
</evidence>
<gene>
    <name evidence="3" type="primary">STX8</name>
    <name evidence="3" type="ORF">FJT64_026731</name>
</gene>
<evidence type="ECO:0000259" key="2">
    <source>
        <dbReference type="PROSITE" id="PS50192"/>
    </source>
</evidence>
<dbReference type="Proteomes" id="UP000440578">
    <property type="component" value="Unassembled WGS sequence"/>
</dbReference>
<feature type="domain" description="T-SNARE coiled-coil homology" evidence="2">
    <location>
        <begin position="14"/>
        <end position="76"/>
    </location>
</feature>
<sequence>MYASILNPWQIQGWQIQEEQDEGLDVLASVISRQRQMAGAIGAEIEEQSALIDDISDLAERGAARIEHQTRQVRRVDRKESGTCWYWVVIIALMIAIVVIFLW</sequence>